<gene>
    <name evidence="5" type="primary">LOC102362648</name>
</gene>
<dbReference type="InterPro" id="IPR027417">
    <property type="entry name" value="P-loop_NTPase"/>
</dbReference>
<keyword evidence="2 3" id="KW-0808">Transferase</keyword>
<dbReference type="OMA" id="CACGPVW"/>
<sequence length="179" mass="21191">MRTKKPKVIYVARNPKDLLVSYYHFHSFCRVLEIPQSFDEFLDKFLSGAVYCSSWFDHIKEWYSHKDEFDFLYITYEEMIKDLRASVIKISNFVGKKLDDETLGIIVDQCTFKNMKSNSAANYEMITNCLDHNKGVFLRKGTIGDWKNNFTVAQNEKFNKVFQEKMKDFPLPCTWEADE</sequence>
<dbReference type="PANTHER" id="PTHR11783">
    <property type="entry name" value="SULFOTRANSFERASE SULT"/>
    <property type="match status" value="1"/>
</dbReference>
<dbReference type="Bgee" id="ENSLACG00000022412">
    <property type="expression patterns" value="Expressed in pharyngeal gill and 1 other cell type or tissue"/>
</dbReference>
<name>M3XGW3_LATCH</name>
<reference evidence="6" key="1">
    <citation type="submission" date="2011-08" db="EMBL/GenBank/DDBJ databases">
        <title>The draft genome of Latimeria chalumnae.</title>
        <authorList>
            <person name="Di Palma F."/>
            <person name="Alfoldi J."/>
            <person name="Johnson J."/>
            <person name="Berlin A."/>
            <person name="Gnerre S."/>
            <person name="Jaffe D."/>
            <person name="MacCallum I."/>
            <person name="Young S."/>
            <person name="Walker B.J."/>
            <person name="Lander E."/>
            <person name="Lindblad-Toh K."/>
        </authorList>
    </citation>
    <scope>NUCLEOTIDE SEQUENCE [LARGE SCALE GENOMIC DNA]</scope>
    <source>
        <strain evidence="6">Wild caught</strain>
    </source>
</reference>
<dbReference type="EMBL" id="AFYH01246140">
    <property type="status" value="NOT_ANNOTATED_CDS"/>
    <property type="molecule type" value="Genomic_DNA"/>
</dbReference>
<dbReference type="STRING" id="7897.ENSLACP00000021969"/>
<keyword evidence="6" id="KW-1185">Reference proteome</keyword>
<dbReference type="Gene3D" id="3.40.50.300">
    <property type="entry name" value="P-loop containing nucleotide triphosphate hydrolases"/>
    <property type="match status" value="1"/>
</dbReference>
<dbReference type="Proteomes" id="UP000008672">
    <property type="component" value="Unassembled WGS sequence"/>
</dbReference>
<dbReference type="EC" id="2.8.2.-" evidence="3"/>
<accession>M3XGW3</accession>
<evidence type="ECO:0000259" key="4">
    <source>
        <dbReference type="Pfam" id="PF00685"/>
    </source>
</evidence>
<dbReference type="GO" id="GO:0008146">
    <property type="term" value="F:sulfotransferase activity"/>
    <property type="evidence" value="ECO:0007669"/>
    <property type="project" value="InterPro"/>
</dbReference>
<evidence type="ECO:0000256" key="3">
    <source>
        <dbReference type="RuleBase" id="RU361155"/>
    </source>
</evidence>
<evidence type="ECO:0000313" key="6">
    <source>
        <dbReference type="Proteomes" id="UP000008672"/>
    </source>
</evidence>
<feature type="domain" description="Sulfotransferase" evidence="4">
    <location>
        <begin position="3"/>
        <end position="169"/>
    </location>
</feature>
<dbReference type="eggNOG" id="KOG1584">
    <property type="taxonomic scope" value="Eukaryota"/>
</dbReference>
<evidence type="ECO:0000313" key="5">
    <source>
        <dbReference type="Ensembl" id="ENSLACP00000021969.1"/>
    </source>
</evidence>
<evidence type="ECO:0000256" key="2">
    <source>
        <dbReference type="ARBA" id="ARBA00022679"/>
    </source>
</evidence>
<dbReference type="InParanoid" id="M3XGW3"/>
<dbReference type="EMBL" id="AFYH01246139">
    <property type="status" value="NOT_ANNOTATED_CDS"/>
    <property type="molecule type" value="Genomic_DNA"/>
</dbReference>
<comment type="similarity">
    <text evidence="1 3">Belongs to the sulfotransferase 1 family.</text>
</comment>
<evidence type="ECO:0000256" key="1">
    <source>
        <dbReference type="ARBA" id="ARBA00005771"/>
    </source>
</evidence>
<dbReference type="InterPro" id="IPR000863">
    <property type="entry name" value="Sulfotransferase_dom"/>
</dbReference>
<dbReference type="Pfam" id="PF00685">
    <property type="entry name" value="Sulfotransfer_1"/>
    <property type="match status" value="1"/>
</dbReference>
<organism evidence="5 6">
    <name type="scientific">Latimeria chalumnae</name>
    <name type="common">Coelacanth</name>
    <dbReference type="NCBI Taxonomy" id="7897"/>
    <lineage>
        <taxon>Eukaryota</taxon>
        <taxon>Metazoa</taxon>
        <taxon>Chordata</taxon>
        <taxon>Craniata</taxon>
        <taxon>Vertebrata</taxon>
        <taxon>Euteleostomi</taxon>
        <taxon>Coelacanthiformes</taxon>
        <taxon>Coelacanthidae</taxon>
        <taxon>Latimeria</taxon>
    </lineage>
</organism>
<dbReference type="SUPFAM" id="SSF52540">
    <property type="entry name" value="P-loop containing nucleoside triphosphate hydrolases"/>
    <property type="match status" value="1"/>
</dbReference>
<reference evidence="5" key="2">
    <citation type="submission" date="2025-08" db="UniProtKB">
        <authorList>
            <consortium name="Ensembl"/>
        </authorList>
    </citation>
    <scope>IDENTIFICATION</scope>
</reference>
<dbReference type="Ensembl" id="ENSLACT00000025611.1">
    <property type="protein sequence ID" value="ENSLACP00000021969.1"/>
    <property type="gene ID" value="ENSLACG00000022412.1"/>
</dbReference>
<protein>
    <recommendedName>
        <fullName evidence="3">Sulfotransferase</fullName>
        <ecNumber evidence="3">2.8.2.-</ecNumber>
    </recommendedName>
</protein>
<dbReference type="HOGENOM" id="CLU_027239_6_1_1"/>
<reference evidence="5" key="3">
    <citation type="submission" date="2025-09" db="UniProtKB">
        <authorList>
            <consortium name="Ensembl"/>
        </authorList>
    </citation>
    <scope>IDENTIFICATION</scope>
</reference>
<proteinExistence type="inferred from homology"/>
<dbReference type="AlphaFoldDB" id="M3XGW3"/>
<dbReference type="GeneTree" id="ENSGT00940000156772"/>